<accession>A0AAV6TRF6</accession>
<gene>
    <name evidence="2" type="ORF">JTE90_021699</name>
</gene>
<sequence>MGSWTPLKLHPNWPKSKTYTCRRCHETFRGYGSFRDVRRYDLICPRSPRPKHIGAGPIVEAGAASPENLGPPIQPSPSPPRVTPTPLPPQVLAWLPSEASPHSPLPPLDQASNVTAAGSASLSLPPPDDQPLDLSAGSPHTLPPSDVQAYSGVPHAPLILPLPAASPLRPGAGASQFSPYSGLRRESPFPAWALLLVLPSTSGSTAPWAHTTALSDIDANQGPPALTDSPLDLMPQPILLERRVSQLLDGEYHVVTSPSCADDRLG</sequence>
<evidence type="ECO:0000256" key="1">
    <source>
        <dbReference type="SAM" id="MobiDB-lite"/>
    </source>
</evidence>
<reference evidence="2 3" key="1">
    <citation type="journal article" date="2022" name="Nat. Ecol. Evol.">
        <title>A masculinizing supergene underlies an exaggerated male reproductive morph in a spider.</title>
        <authorList>
            <person name="Hendrickx F."/>
            <person name="De Corte Z."/>
            <person name="Sonet G."/>
            <person name="Van Belleghem S.M."/>
            <person name="Kostlbacher S."/>
            <person name="Vangestel C."/>
        </authorList>
    </citation>
    <scope>NUCLEOTIDE SEQUENCE [LARGE SCALE GENOMIC DNA]</scope>
    <source>
        <strain evidence="2">W744_W776</strain>
    </source>
</reference>
<dbReference type="Proteomes" id="UP000827092">
    <property type="component" value="Unassembled WGS sequence"/>
</dbReference>
<dbReference type="AlphaFoldDB" id="A0AAV6TRF6"/>
<organism evidence="2 3">
    <name type="scientific">Oedothorax gibbosus</name>
    <dbReference type="NCBI Taxonomy" id="931172"/>
    <lineage>
        <taxon>Eukaryota</taxon>
        <taxon>Metazoa</taxon>
        <taxon>Ecdysozoa</taxon>
        <taxon>Arthropoda</taxon>
        <taxon>Chelicerata</taxon>
        <taxon>Arachnida</taxon>
        <taxon>Araneae</taxon>
        <taxon>Araneomorphae</taxon>
        <taxon>Entelegynae</taxon>
        <taxon>Araneoidea</taxon>
        <taxon>Linyphiidae</taxon>
        <taxon>Erigoninae</taxon>
        <taxon>Oedothorax</taxon>
    </lineage>
</organism>
<protein>
    <submittedName>
        <fullName evidence="2">Uncharacterized protein</fullName>
    </submittedName>
</protein>
<evidence type="ECO:0000313" key="2">
    <source>
        <dbReference type="EMBL" id="KAG8174189.1"/>
    </source>
</evidence>
<feature type="compositionally biased region" description="Pro residues" evidence="1">
    <location>
        <begin position="72"/>
        <end position="89"/>
    </location>
</feature>
<keyword evidence="3" id="KW-1185">Reference proteome</keyword>
<feature type="region of interest" description="Disordered" evidence="1">
    <location>
        <begin position="51"/>
        <end position="149"/>
    </location>
</feature>
<name>A0AAV6TRF6_9ARAC</name>
<proteinExistence type="predicted"/>
<evidence type="ECO:0000313" key="3">
    <source>
        <dbReference type="Proteomes" id="UP000827092"/>
    </source>
</evidence>
<dbReference type="EMBL" id="JAFNEN010001293">
    <property type="protein sequence ID" value="KAG8174189.1"/>
    <property type="molecule type" value="Genomic_DNA"/>
</dbReference>
<comment type="caution">
    <text evidence="2">The sequence shown here is derived from an EMBL/GenBank/DDBJ whole genome shotgun (WGS) entry which is preliminary data.</text>
</comment>